<dbReference type="FunFam" id="3.40.190.80:FF:000011">
    <property type="entry name" value="Fructose-1,6-bisphosphatase class 1"/>
    <property type="match status" value="1"/>
</dbReference>
<dbReference type="KEGG" id="cmav:ABHF33_14135"/>
<accession>A0AAU7F990</accession>
<dbReference type="Gene3D" id="3.40.190.80">
    <property type="match status" value="1"/>
</dbReference>
<dbReference type="GO" id="GO:0006094">
    <property type="term" value="P:gluconeogenesis"/>
    <property type="evidence" value="ECO:0007669"/>
    <property type="project" value="UniProtKB-UniRule"/>
</dbReference>
<dbReference type="GO" id="GO:0005986">
    <property type="term" value="P:sucrose biosynthetic process"/>
    <property type="evidence" value="ECO:0007669"/>
    <property type="project" value="TreeGrafter"/>
</dbReference>
<keyword evidence="6 9" id="KW-0378">Hydrolase</keyword>
<dbReference type="AlphaFoldDB" id="A0AAU7F990"/>
<evidence type="ECO:0000313" key="13">
    <source>
        <dbReference type="EMBL" id="XBM00180.1"/>
    </source>
</evidence>
<dbReference type="PANTHER" id="PTHR11556">
    <property type="entry name" value="FRUCTOSE-1,6-BISPHOSPHATASE-RELATED"/>
    <property type="match status" value="1"/>
</dbReference>
<dbReference type="InterPro" id="IPR044015">
    <property type="entry name" value="FBPase_C_dom"/>
</dbReference>
<dbReference type="EC" id="3.1.3.11" evidence="9"/>
<dbReference type="NCBIfam" id="NF006779">
    <property type="entry name" value="PRK09293.1-3"/>
    <property type="match status" value="1"/>
</dbReference>
<dbReference type="Gene3D" id="3.30.540.10">
    <property type="entry name" value="Fructose-1,6-Bisphosphatase, subunit A, domain 1"/>
    <property type="match status" value="1"/>
</dbReference>
<reference evidence="13" key="1">
    <citation type="submission" date="2024-05" db="EMBL/GenBank/DDBJ databases">
        <authorList>
            <person name="Yang L."/>
            <person name="Pan L."/>
        </authorList>
    </citation>
    <scope>NUCLEOTIDE SEQUENCE</scope>
    <source>
        <strain evidence="13">FCG-7</strain>
    </source>
</reference>
<dbReference type="RefSeq" id="WP_348944545.1">
    <property type="nucleotide sequence ID" value="NZ_CP157355.1"/>
</dbReference>
<evidence type="ECO:0000256" key="5">
    <source>
        <dbReference type="ARBA" id="ARBA00022723"/>
    </source>
</evidence>
<evidence type="ECO:0000256" key="3">
    <source>
        <dbReference type="ARBA" id="ARBA00010941"/>
    </source>
</evidence>
<keyword evidence="7 9" id="KW-0460">Magnesium</keyword>
<dbReference type="HAMAP" id="MF_01855">
    <property type="entry name" value="FBPase_class1"/>
    <property type="match status" value="1"/>
</dbReference>
<comment type="similarity">
    <text evidence="3 9 10">Belongs to the FBPase class 1 family.</text>
</comment>
<proteinExistence type="inferred from homology"/>
<organism evidence="13">
    <name type="scientific">Chitinibacter mangrovi</name>
    <dbReference type="NCBI Taxonomy" id="3153927"/>
    <lineage>
        <taxon>Bacteria</taxon>
        <taxon>Pseudomonadati</taxon>
        <taxon>Pseudomonadota</taxon>
        <taxon>Betaproteobacteria</taxon>
        <taxon>Neisseriales</taxon>
        <taxon>Chitinibacteraceae</taxon>
        <taxon>Chitinibacter</taxon>
    </lineage>
</organism>
<dbReference type="GO" id="GO:0042132">
    <property type="term" value="F:fructose 1,6-bisphosphate 1-phosphatase activity"/>
    <property type="evidence" value="ECO:0007669"/>
    <property type="project" value="UniProtKB-UniRule"/>
</dbReference>
<dbReference type="PROSITE" id="PS51257">
    <property type="entry name" value="PROKAR_LIPOPROTEIN"/>
    <property type="match status" value="1"/>
</dbReference>
<gene>
    <name evidence="9" type="primary">fbp</name>
    <name evidence="13" type="ORF">ABHF33_14135</name>
</gene>
<evidence type="ECO:0000256" key="4">
    <source>
        <dbReference type="ARBA" id="ARBA00022490"/>
    </source>
</evidence>
<dbReference type="PROSITE" id="PS00124">
    <property type="entry name" value="FBPASE"/>
    <property type="match status" value="1"/>
</dbReference>
<dbReference type="GO" id="GO:0030388">
    <property type="term" value="P:fructose 1,6-bisphosphate metabolic process"/>
    <property type="evidence" value="ECO:0007669"/>
    <property type="project" value="TreeGrafter"/>
</dbReference>
<evidence type="ECO:0000256" key="2">
    <source>
        <dbReference type="ARBA" id="ARBA00005215"/>
    </source>
</evidence>
<dbReference type="GO" id="GO:0005829">
    <property type="term" value="C:cytosol"/>
    <property type="evidence" value="ECO:0007669"/>
    <property type="project" value="TreeGrafter"/>
</dbReference>
<dbReference type="Pfam" id="PF18913">
    <property type="entry name" value="FBPase_C"/>
    <property type="match status" value="1"/>
</dbReference>
<dbReference type="GO" id="GO:0006000">
    <property type="term" value="P:fructose metabolic process"/>
    <property type="evidence" value="ECO:0007669"/>
    <property type="project" value="TreeGrafter"/>
</dbReference>
<comment type="pathway">
    <text evidence="2">Carbohydrate biosynthesis; Calvin cycle.</text>
</comment>
<feature type="binding site" evidence="9">
    <location>
        <position position="201"/>
    </location>
    <ligand>
        <name>substrate</name>
    </ligand>
</feature>
<dbReference type="CDD" id="cd00354">
    <property type="entry name" value="FBPase"/>
    <property type="match status" value="1"/>
</dbReference>
<comment type="subunit">
    <text evidence="9">Homotetramer.</text>
</comment>
<evidence type="ECO:0000259" key="12">
    <source>
        <dbReference type="Pfam" id="PF18913"/>
    </source>
</evidence>
<dbReference type="Pfam" id="PF00316">
    <property type="entry name" value="FBPase"/>
    <property type="match status" value="1"/>
</dbReference>
<dbReference type="PANTHER" id="PTHR11556:SF35">
    <property type="entry name" value="SEDOHEPTULOSE-1,7-BISPHOSPHATASE, CHLOROPLASTIC"/>
    <property type="match status" value="1"/>
</dbReference>
<evidence type="ECO:0000256" key="7">
    <source>
        <dbReference type="ARBA" id="ARBA00022842"/>
    </source>
</evidence>
<dbReference type="PRINTS" id="PR00115">
    <property type="entry name" value="F16BPHPHTASE"/>
</dbReference>
<name>A0AAU7F990_9NEIS</name>
<evidence type="ECO:0000256" key="9">
    <source>
        <dbReference type="HAMAP-Rule" id="MF_01855"/>
    </source>
</evidence>
<keyword evidence="5 9" id="KW-0479">Metal-binding</keyword>
<feature type="binding site" evidence="9">
    <location>
        <position position="105"/>
    </location>
    <ligand>
        <name>Mg(2+)</name>
        <dbReference type="ChEBI" id="CHEBI:18420"/>
        <label>2</label>
    </ligand>
</feature>
<dbReference type="InterPro" id="IPR033391">
    <property type="entry name" value="FBPase_N"/>
</dbReference>
<keyword evidence="8 9" id="KW-0119">Carbohydrate metabolism</keyword>
<feature type="binding site" evidence="9">
    <location>
        <position position="267"/>
    </location>
    <ligand>
        <name>substrate</name>
    </ligand>
</feature>
<dbReference type="InterPro" id="IPR028343">
    <property type="entry name" value="FBPtase"/>
</dbReference>
<keyword evidence="4 9" id="KW-0963">Cytoplasm</keyword>
<feature type="binding site" evidence="9">
    <location>
        <position position="273"/>
    </location>
    <ligand>
        <name>Mg(2+)</name>
        <dbReference type="ChEBI" id="CHEBI:18420"/>
        <label>2</label>
    </ligand>
</feature>
<dbReference type="InterPro" id="IPR000146">
    <property type="entry name" value="FBPase_class-1"/>
</dbReference>
<dbReference type="PIRSF" id="PIRSF500210">
    <property type="entry name" value="FBPtase"/>
    <property type="match status" value="1"/>
</dbReference>
<evidence type="ECO:0000256" key="1">
    <source>
        <dbReference type="ARBA" id="ARBA00001273"/>
    </source>
</evidence>
<feature type="binding site" evidence="9">
    <location>
        <position position="105"/>
    </location>
    <ligand>
        <name>Mg(2+)</name>
        <dbReference type="ChEBI" id="CHEBI:18420"/>
        <label>1</label>
    </ligand>
</feature>
<dbReference type="InterPro" id="IPR020548">
    <property type="entry name" value="Fructose_bisphosphatase_AS"/>
</dbReference>
<evidence type="ECO:0000259" key="11">
    <source>
        <dbReference type="Pfam" id="PF00316"/>
    </source>
</evidence>
<comment type="subcellular location">
    <subcellularLocation>
        <location evidence="9">Cytoplasm</location>
    </subcellularLocation>
</comment>
<dbReference type="EMBL" id="CP157355">
    <property type="protein sequence ID" value="XBM00180.1"/>
    <property type="molecule type" value="Genomic_DNA"/>
</dbReference>
<comment type="cofactor">
    <cofactor evidence="9">
        <name>Mg(2+)</name>
        <dbReference type="ChEBI" id="CHEBI:18420"/>
    </cofactor>
    <text evidence="9">Binds 2 magnesium ions per subunit.</text>
</comment>
<sequence length="355" mass="38772">MKLSLNEFIWQQRSDERLQRVAPLLLALAQSCRLIAQAVRDAALNNATGAAGSSNIQGEAQQKLDVISNELMMAETRELVRALASEEMDDIVPCNPDSELLLVFDPLDGSSNLDVNISVGSIFSILATPKNPAGDISAEAFLQNGRSQLCAGYALYGPATMLVITTGNEVNGFTFDEHSGLFMLTHPKLRIAAEAKEFAINTSNARHWPAPIQRYIAECQAGSSGVRGRDFNMRWVASMVAEVHRILLRGGVFLYPQDARTNAKNGKLRLLYEASPMAMLVEAAGGAASTGCERLLDVQPERLHQRVPVILGAKSEVELIAGYCREDIDSNSLQSNTQQSIPLSRHQTLFETLFN</sequence>
<comment type="catalytic activity">
    <reaction evidence="1 9">
        <text>beta-D-fructose 1,6-bisphosphate + H2O = beta-D-fructose 6-phosphate + phosphate</text>
        <dbReference type="Rhea" id="RHEA:11064"/>
        <dbReference type="ChEBI" id="CHEBI:15377"/>
        <dbReference type="ChEBI" id="CHEBI:32966"/>
        <dbReference type="ChEBI" id="CHEBI:43474"/>
        <dbReference type="ChEBI" id="CHEBI:57634"/>
        <dbReference type="EC" id="3.1.3.11"/>
    </reaction>
</comment>
<feature type="binding site" evidence="9">
    <location>
        <position position="86"/>
    </location>
    <ligand>
        <name>Mg(2+)</name>
        <dbReference type="ChEBI" id="CHEBI:18420"/>
        <label>1</label>
    </ligand>
</feature>
<evidence type="ECO:0000256" key="8">
    <source>
        <dbReference type="ARBA" id="ARBA00023277"/>
    </source>
</evidence>
<protein>
    <recommendedName>
        <fullName evidence="9">Fructose-1,6-bisphosphatase class 1</fullName>
        <shortName evidence="9">FBPase class 1</shortName>
        <ecNumber evidence="9">3.1.3.11</ecNumber>
    </recommendedName>
    <alternativeName>
        <fullName evidence="9">D-fructose-1,6-bisphosphate 1-phosphohydrolase class 1</fullName>
    </alternativeName>
</protein>
<evidence type="ECO:0000256" key="6">
    <source>
        <dbReference type="ARBA" id="ARBA00022801"/>
    </source>
</evidence>
<comment type="caution">
    <text evidence="9">Lacks conserved residue(s) required for the propagation of feature annotation.</text>
</comment>
<dbReference type="PIRSF" id="PIRSF000904">
    <property type="entry name" value="FBPtase_SBPase"/>
    <property type="match status" value="1"/>
</dbReference>
<feature type="binding site" evidence="9">
    <location>
        <begin position="108"/>
        <end position="111"/>
    </location>
    <ligand>
        <name>substrate</name>
    </ligand>
</feature>
<dbReference type="GO" id="GO:0000287">
    <property type="term" value="F:magnesium ion binding"/>
    <property type="evidence" value="ECO:0007669"/>
    <property type="project" value="UniProtKB-UniRule"/>
</dbReference>
<feature type="domain" description="Fructose-1-6-bisphosphatase class 1 C-terminal" evidence="12">
    <location>
        <begin position="191"/>
        <end position="321"/>
    </location>
</feature>
<dbReference type="GO" id="GO:0006002">
    <property type="term" value="P:fructose 6-phosphate metabolic process"/>
    <property type="evidence" value="ECO:0007669"/>
    <property type="project" value="TreeGrafter"/>
</dbReference>
<feature type="binding site" evidence="9">
    <location>
        <position position="107"/>
    </location>
    <ligand>
        <name>Mg(2+)</name>
        <dbReference type="ChEBI" id="CHEBI:18420"/>
        <label>1</label>
    </ligand>
</feature>
<evidence type="ECO:0000256" key="10">
    <source>
        <dbReference type="RuleBase" id="RU000508"/>
    </source>
</evidence>
<feature type="binding site" evidence="9">
    <location>
        <position position="108"/>
    </location>
    <ligand>
        <name>Mg(2+)</name>
        <dbReference type="ChEBI" id="CHEBI:18420"/>
        <label>2</label>
    </ligand>
</feature>
<feature type="domain" description="Fructose-1-6-bisphosphatase class I N-terminal" evidence="11">
    <location>
        <begin position="5"/>
        <end position="187"/>
    </location>
</feature>
<dbReference type="SUPFAM" id="SSF56655">
    <property type="entry name" value="Carbohydrate phosphatase"/>
    <property type="match status" value="1"/>
</dbReference>